<comment type="caution">
    <text evidence="2">The sequence shown here is derived from an EMBL/GenBank/DDBJ whole genome shotgun (WGS) entry which is preliminary data.</text>
</comment>
<accession>A0AAV2MZ47</accession>
<feature type="transmembrane region" description="Helical" evidence="1">
    <location>
        <begin position="51"/>
        <end position="70"/>
    </location>
</feature>
<evidence type="ECO:0000256" key="1">
    <source>
        <dbReference type="SAM" id="Phobius"/>
    </source>
</evidence>
<dbReference type="Proteomes" id="UP001497644">
    <property type="component" value="Unassembled WGS sequence"/>
</dbReference>
<evidence type="ECO:0000313" key="3">
    <source>
        <dbReference type="Proteomes" id="UP001497644"/>
    </source>
</evidence>
<gene>
    <name evidence="2" type="ORF">LPLAT_LOCUS9534</name>
</gene>
<dbReference type="EMBL" id="CAXIPU020000751">
    <property type="protein sequence ID" value="CAL1672628.1"/>
    <property type="molecule type" value="Genomic_DNA"/>
</dbReference>
<keyword evidence="1" id="KW-1133">Transmembrane helix</keyword>
<sequence>MQNSYQELYSSIEEELVKVVLGQSSDVSTIRRTKGKVFKLARYLGRTPPSWLLLPWVTCAYPLYLYYTLIMSSGQTNSASDIYAIV</sequence>
<keyword evidence="1" id="KW-0472">Membrane</keyword>
<organism evidence="2 3">
    <name type="scientific">Lasius platythorax</name>
    <dbReference type="NCBI Taxonomy" id="488582"/>
    <lineage>
        <taxon>Eukaryota</taxon>
        <taxon>Metazoa</taxon>
        <taxon>Ecdysozoa</taxon>
        <taxon>Arthropoda</taxon>
        <taxon>Hexapoda</taxon>
        <taxon>Insecta</taxon>
        <taxon>Pterygota</taxon>
        <taxon>Neoptera</taxon>
        <taxon>Endopterygota</taxon>
        <taxon>Hymenoptera</taxon>
        <taxon>Apocrita</taxon>
        <taxon>Aculeata</taxon>
        <taxon>Formicoidea</taxon>
        <taxon>Formicidae</taxon>
        <taxon>Formicinae</taxon>
        <taxon>Lasius</taxon>
        <taxon>Lasius</taxon>
    </lineage>
</organism>
<protein>
    <submittedName>
        <fullName evidence="2">Uncharacterized protein</fullName>
    </submittedName>
</protein>
<proteinExistence type="predicted"/>
<name>A0AAV2MZ47_9HYME</name>
<evidence type="ECO:0000313" key="2">
    <source>
        <dbReference type="EMBL" id="CAL1672628.1"/>
    </source>
</evidence>
<keyword evidence="3" id="KW-1185">Reference proteome</keyword>
<reference evidence="2" key="1">
    <citation type="submission" date="2024-04" db="EMBL/GenBank/DDBJ databases">
        <authorList>
            <consortium name="Molecular Ecology Group"/>
        </authorList>
    </citation>
    <scope>NUCLEOTIDE SEQUENCE</scope>
</reference>
<keyword evidence="1" id="KW-0812">Transmembrane</keyword>
<dbReference type="AlphaFoldDB" id="A0AAV2MZ47"/>